<sequence length="169" mass="19178">MRITLWENAVDLVDKDIINSTVDLPVVIVTSLTVDIYTGVYYLNSTRATKNYYNLAIPELQHLMNSPKNKTIELLEGSASTDRISSTRQLKNRKTLAEILNSLDRDTIASGSQMVKNILNELIGSSLIFEIKISEYNIKNQGTNDFITTRVFPMDYKLEGDMMLTHIDQ</sequence>
<accession>A0A835IX48</accession>
<evidence type="ECO:0000313" key="1">
    <source>
        <dbReference type="EMBL" id="KAF9624948.1"/>
    </source>
</evidence>
<feature type="non-terminal residue" evidence="1">
    <location>
        <position position="169"/>
    </location>
</feature>
<gene>
    <name evidence="1" type="ORF">IFM89_016196</name>
</gene>
<organism evidence="1 2">
    <name type="scientific">Coptis chinensis</name>
    <dbReference type="NCBI Taxonomy" id="261450"/>
    <lineage>
        <taxon>Eukaryota</taxon>
        <taxon>Viridiplantae</taxon>
        <taxon>Streptophyta</taxon>
        <taxon>Embryophyta</taxon>
        <taxon>Tracheophyta</taxon>
        <taxon>Spermatophyta</taxon>
        <taxon>Magnoliopsida</taxon>
        <taxon>Ranunculales</taxon>
        <taxon>Ranunculaceae</taxon>
        <taxon>Coptidoideae</taxon>
        <taxon>Coptis</taxon>
    </lineage>
</organism>
<dbReference type="AlphaFoldDB" id="A0A835IX48"/>
<keyword evidence="2" id="KW-1185">Reference proteome</keyword>
<comment type="caution">
    <text evidence="1">The sequence shown here is derived from an EMBL/GenBank/DDBJ whole genome shotgun (WGS) entry which is preliminary data.</text>
</comment>
<dbReference type="InterPro" id="IPR012340">
    <property type="entry name" value="NA-bd_OB-fold"/>
</dbReference>
<dbReference type="OrthoDB" id="1931061at2759"/>
<dbReference type="SUPFAM" id="SSF50249">
    <property type="entry name" value="Nucleic acid-binding proteins"/>
    <property type="match status" value="1"/>
</dbReference>
<dbReference type="Proteomes" id="UP000631114">
    <property type="component" value="Unassembled WGS sequence"/>
</dbReference>
<proteinExistence type="predicted"/>
<reference evidence="1 2" key="1">
    <citation type="submission" date="2020-10" db="EMBL/GenBank/DDBJ databases">
        <title>The Coptis chinensis genome and diversification of protoberbering-type alkaloids.</title>
        <authorList>
            <person name="Wang B."/>
            <person name="Shu S."/>
            <person name="Song C."/>
            <person name="Liu Y."/>
        </authorList>
    </citation>
    <scope>NUCLEOTIDE SEQUENCE [LARGE SCALE GENOMIC DNA]</scope>
    <source>
        <strain evidence="1">HL-2020</strain>
        <tissue evidence="1">Leaf</tissue>
    </source>
</reference>
<protein>
    <submittedName>
        <fullName evidence="1">Uncharacterized protein</fullName>
    </submittedName>
</protein>
<dbReference type="EMBL" id="JADFTS010000001">
    <property type="protein sequence ID" value="KAF9624948.1"/>
    <property type="molecule type" value="Genomic_DNA"/>
</dbReference>
<dbReference type="Gene3D" id="2.40.50.140">
    <property type="entry name" value="Nucleic acid-binding proteins"/>
    <property type="match status" value="2"/>
</dbReference>
<evidence type="ECO:0000313" key="2">
    <source>
        <dbReference type="Proteomes" id="UP000631114"/>
    </source>
</evidence>
<name>A0A835IX48_9MAGN</name>